<evidence type="ECO:0000313" key="1">
    <source>
        <dbReference type="EMBL" id="GAH16128.1"/>
    </source>
</evidence>
<protein>
    <submittedName>
        <fullName evidence="1">Uncharacterized protein</fullName>
    </submittedName>
</protein>
<organism evidence="1">
    <name type="scientific">marine sediment metagenome</name>
    <dbReference type="NCBI Taxonomy" id="412755"/>
    <lineage>
        <taxon>unclassified sequences</taxon>
        <taxon>metagenomes</taxon>
        <taxon>ecological metagenomes</taxon>
    </lineage>
</organism>
<proteinExistence type="predicted"/>
<accession>X1F5R7</accession>
<name>X1F5R7_9ZZZZ</name>
<gene>
    <name evidence="1" type="ORF">S01H4_62095</name>
</gene>
<comment type="caution">
    <text evidence="1">The sequence shown here is derived from an EMBL/GenBank/DDBJ whole genome shotgun (WGS) entry which is preliminary data.</text>
</comment>
<dbReference type="EMBL" id="BART01036971">
    <property type="protein sequence ID" value="GAH16128.1"/>
    <property type="molecule type" value="Genomic_DNA"/>
</dbReference>
<reference evidence="1" key="1">
    <citation type="journal article" date="2014" name="Front. Microbiol.">
        <title>High frequency of phylogenetically diverse reductive dehalogenase-homologous genes in deep subseafloor sedimentary metagenomes.</title>
        <authorList>
            <person name="Kawai M."/>
            <person name="Futagami T."/>
            <person name="Toyoda A."/>
            <person name="Takaki Y."/>
            <person name="Nishi S."/>
            <person name="Hori S."/>
            <person name="Arai W."/>
            <person name="Tsubouchi T."/>
            <person name="Morono Y."/>
            <person name="Uchiyama I."/>
            <person name="Ito T."/>
            <person name="Fujiyama A."/>
            <person name="Inagaki F."/>
            <person name="Takami H."/>
        </authorList>
    </citation>
    <scope>NUCLEOTIDE SEQUENCE</scope>
    <source>
        <strain evidence="1">Expedition CK06-06</strain>
    </source>
</reference>
<dbReference type="AlphaFoldDB" id="X1F5R7"/>
<sequence length="107" mass="12517">MDGVRVMKRNAFAAPYARTRPEEYEGDPTQCARARSLGLDLERISLINAINFYREELEEDRITDIVKSVRFNFLKYGIIKNGIKKNKSHWAYRVTSYGKRMLKEAAR</sequence>